<dbReference type="Proteomes" id="UP000631114">
    <property type="component" value="Unassembled WGS sequence"/>
</dbReference>
<dbReference type="AlphaFoldDB" id="A0A835HDJ4"/>
<feature type="region of interest" description="Disordered" evidence="1">
    <location>
        <begin position="1"/>
        <end position="82"/>
    </location>
</feature>
<organism evidence="2 3">
    <name type="scientific">Coptis chinensis</name>
    <dbReference type="NCBI Taxonomy" id="261450"/>
    <lineage>
        <taxon>Eukaryota</taxon>
        <taxon>Viridiplantae</taxon>
        <taxon>Streptophyta</taxon>
        <taxon>Embryophyta</taxon>
        <taxon>Tracheophyta</taxon>
        <taxon>Spermatophyta</taxon>
        <taxon>Magnoliopsida</taxon>
        <taxon>Ranunculales</taxon>
        <taxon>Ranunculaceae</taxon>
        <taxon>Coptidoideae</taxon>
        <taxon>Coptis</taxon>
    </lineage>
</organism>
<evidence type="ECO:0000313" key="2">
    <source>
        <dbReference type="EMBL" id="KAF9596297.1"/>
    </source>
</evidence>
<sequence length="262" mass="30071">MNGRTSSGQKRFASGSSGERTYDRNKQQVSDSGSTSKRTENGRQITQSDDSTSSQRVGSLSLRDYRNEHSVSGFQSSGSVGEGKQQSSSFFNFERLSFQVLADSEEELEDDISEEETSEYFNEHIEKDAPGAPKNREALEEKLYTRGRLPFLDCLNNYGLSDLKSADHSSILLHLIDTEKRHLPFRLCNLWALHDDYEQEVKQVWDTQLYGTPMYILCQKLKILKSKLKLWAIKYLSELSHRIEAARGELKDIYKYNYNPII</sequence>
<protein>
    <submittedName>
        <fullName evidence="2">Uncharacterized protein</fullName>
    </submittedName>
</protein>
<feature type="compositionally biased region" description="Low complexity" evidence="1">
    <location>
        <begin position="70"/>
        <end position="82"/>
    </location>
</feature>
<accession>A0A835HDJ4</accession>
<keyword evidence="3" id="KW-1185">Reference proteome</keyword>
<dbReference type="EMBL" id="JADFTS010000007">
    <property type="protein sequence ID" value="KAF9596297.1"/>
    <property type="molecule type" value="Genomic_DNA"/>
</dbReference>
<feature type="compositionally biased region" description="Polar residues" evidence="1">
    <location>
        <begin position="1"/>
        <end position="19"/>
    </location>
</feature>
<evidence type="ECO:0000256" key="1">
    <source>
        <dbReference type="SAM" id="MobiDB-lite"/>
    </source>
</evidence>
<evidence type="ECO:0000313" key="3">
    <source>
        <dbReference type="Proteomes" id="UP000631114"/>
    </source>
</evidence>
<proteinExistence type="predicted"/>
<feature type="compositionally biased region" description="Polar residues" evidence="1">
    <location>
        <begin position="27"/>
        <end position="36"/>
    </location>
</feature>
<gene>
    <name evidence="2" type="ORF">IFM89_008823</name>
</gene>
<comment type="caution">
    <text evidence="2">The sequence shown here is derived from an EMBL/GenBank/DDBJ whole genome shotgun (WGS) entry which is preliminary data.</text>
</comment>
<feature type="compositionally biased region" description="Low complexity" evidence="1">
    <location>
        <begin position="46"/>
        <end position="55"/>
    </location>
</feature>
<reference evidence="2 3" key="1">
    <citation type="submission" date="2020-10" db="EMBL/GenBank/DDBJ databases">
        <title>The Coptis chinensis genome and diversification of protoberbering-type alkaloids.</title>
        <authorList>
            <person name="Wang B."/>
            <person name="Shu S."/>
            <person name="Song C."/>
            <person name="Liu Y."/>
        </authorList>
    </citation>
    <scope>NUCLEOTIDE SEQUENCE [LARGE SCALE GENOMIC DNA]</scope>
    <source>
        <strain evidence="2">HL-2020</strain>
        <tissue evidence="2">Leaf</tissue>
    </source>
</reference>
<name>A0A835HDJ4_9MAGN</name>